<feature type="non-terminal residue" evidence="10">
    <location>
        <position position="1"/>
    </location>
</feature>
<reference evidence="10 11" key="1">
    <citation type="submission" date="2020-06" db="EMBL/GenBank/DDBJ databases">
        <title>Dysbiosis in marine aquaculture revealed through microbiome analysis: reverse ecology for environmental sustainability.</title>
        <authorList>
            <person name="Haro-Moreno J.M."/>
            <person name="Coutinho F.H."/>
            <person name="Zaragoza-Solas A."/>
            <person name="Picazo A."/>
            <person name="Almagro-Moreno S."/>
            <person name="Lopez-Perez M."/>
        </authorList>
    </citation>
    <scope>NUCLEOTIDE SEQUENCE [LARGE SCALE GENOMIC DNA]</scope>
    <source>
        <strain evidence="10">MCMED-G42</strain>
    </source>
</reference>
<evidence type="ECO:0000256" key="6">
    <source>
        <dbReference type="ARBA" id="ARBA00022989"/>
    </source>
</evidence>
<dbReference type="Gene3D" id="3.40.710.10">
    <property type="entry name" value="DD-peptidase/beta-lactamase superfamily"/>
    <property type="match status" value="1"/>
</dbReference>
<keyword evidence="2" id="KW-0808">Transferase</keyword>
<dbReference type="InterPro" id="IPR001460">
    <property type="entry name" value="PCN-bd_Tpept"/>
</dbReference>
<dbReference type="GO" id="GO:0008658">
    <property type="term" value="F:penicillin binding"/>
    <property type="evidence" value="ECO:0007669"/>
    <property type="project" value="InterPro"/>
</dbReference>
<dbReference type="EMBL" id="JACETM010000029">
    <property type="protein sequence ID" value="MBA4724200.1"/>
    <property type="molecule type" value="Genomic_DNA"/>
</dbReference>
<evidence type="ECO:0000256" key="7">
    <source>
        <dbReference type="ARBA" id="ARBA00023136"/>
    </source>
</evidence>
<keyword evidence="3" id="KW-0812">Transmembrane</keyword>
<evidence type="ECO:0000313" key="10">
    <source>
        <dbReference type="EMBL" id="MBA4724200.1"/>
    </source>
</evidence>
<dbReference type="PANTHER" id="PTHR32282:SF27">
    <property type="entry name" value="PENICILLIN-BINDING PROTEIN 1A"/>
    <property type="match status" value="1"/>
</dbReference>
<dbReference type="GO" id="GO:0009252">
    <property type="term" value="P:peptidoglycan biosynthetic process"/>
    <property type="evidence" value="ECO:0007669"/>
    <property type="project" value="UniProtKB-KW"/>
</dbReference>
<dbReference type="InterPro" id="IPR050396">
    <property type="entry name" value="Glycosyltr_51/Transpeptidase"/>
</dbReference>
<comment type="caution">
    <text evidence="10">The sequence shown here is derived from an EMBL/GenBank/DDBJ whole genome shotgun (WGS) entry which is preliminary data.</text>
</comment>
<keyword evidence="1" id="KW-0328">Glycosyltransferase</keyword>
<organism evidence="10 11">
    <name type="scientific">SAR86 cluster bacterium</name>
    <dbReference type="NCBI Taxonomy" id="2030880"/>
    <lineage>
        <taxon>Bacteria</taxon>
        <taxon>Pseudomonadati</taxon>
        <taxon>Pseudomonadota</taxon>
        <taxon>Gammaproteobacteria</taxon>
        <taxon>SAR86 cluster</taxon>
    </lineage>
</organism>
<keyword evidence="6" id="KW-1133">Transmembrane helix</keyword>
<dbReference type="AlphaFoldDB" id="A0A838YKW6"/>
<name>A0A838YKW6_9GAMM</name>
<evidence type="ECO:0000313" key="11">
    <source>
        <dbReference type="Proteomes" id="UP000585327"/>
    </source>
</evidence>
<gene>
    <name evidence="10" type="ORF">H2021_03170</name>
</gene>
<evidence type="ECO:0000256" key="4">
    <source>
        <dbReference type="ARBA" id="ARBA00022960"/>
    </source>
</evidence>
<dbReference type="SUPFAM" id="SSF56601">
    <property type="entry name" value="beta-lactamase/transpeptidase-like"/>
    <property type="match status" value="1"/>
</dbReference>
<dbReference type="GO" id="GO:0008360">
    <property type="term" value="P:regulation of cell shape"/>
    <property type="evidence" value="ECO:0007669"/>
    <property type="project" value="UniProtKB-KW"/>
</dbReference>
<accession>A0A838YKW6</accession>
<dbReference type="InterPro" id="IPR012338">
    <property type="entry name" value="Beta-lactam/transpept-like"/>
</dbReference>
<keyword evidence="4" id="KW-0133">Cell shape</keyword>
<dbReference type="Pfam" id="PF00905">
    <property type="entry name" value="Transpeptidase"/>
    <property type="match status" value="1"/>
</dbReference>
<dbReference type="GO" id="GO:0030288">
    <property type="term" value="C:outer membrane-bounded periplasmic space"/>
    <property type="evidence" value="ECO:0007669"/>
    <property type="project" value="TreeGrafter"/>
</dbReference>
<feature type="domain" description="Penicillin-binding protein transpeptidase" evidence="9">
    <location>
        <begin position="8"/>
        <end position="176"/>
    </location>
</feature>
<evidence type="ECO:0000256" key="1">
    <source>
        <dbReference type="ARBA" id="ARBA00022676"/>
    </source>
</evidence>
<proteinExistence type="predicted"/>
<keyword evidence="8" id="KW-0961">Cell wall biogenesis/degradation</keyword>
<evidence type="ECO:0000256" key="2">
    <source>
        <dbReference type="ARBA" id="ARBA00022679"/>
    </source>
</evidence>
<dbReference type="GO" id="GO:0071555">
    <property type="term" value="P:cell wall organization"/>
    <property type="evidence" value="ECO:0007669"/>
    <property type="project" value="UniProtKB-KW"/>
</dbReference>
<sequence>RIPKDLSLALGSGNFSPAEMVRAFGVIASEGYIKDLYYVDRVEDRFGNTIYSSDANSQLDNKNLSAFPWLNTLEMNIKSPYYLLKPIENSNKVIDERVAYLIKDTLKDFMKNGTAGRKSAFLNRDDIGGKTGTTNDAVSTWFSGFHDDLVTTVWVGTDDFTSLGDNEYGSTISMPIWLDYMSVALNDLEEKPVRIPPGMTYIKVDKETGEINNSQNSKNSYFELFLDENIKN</sequence>
<evidence type="ECO:0000259" key="9">
    <source>
        <dbReference type="Pfam" id="PF00905"/>
    </source>
</evidence>
<evidence type="ECO:0000256" key="5">
    <source>
        <dbReference type="ARBA" id="ARBA00022984"/>
    </source>
</evidence>
<keyword evidence="7" id="KW-0472">Membrane</keyword>
<keyword evidence="5" id="KW-0573">Peptidoglycan synthesis</keyword>
<dbReference type="GO" id="GO:0008955">
    <property type="term" value="F:peptidoglycan glycosyltransferase activity"/>
    <property type="evidence" value="ECO:0007669"/>
    <property type="project" value="TreeGrafter"/>
</dbReference>
<dbReference type="Proteomes" id="UP000585327">
    <property type="component" value="Unassembled WGS sequence"/>
</dbReference>
<protein>
    <submittedName>
        <fullName evidence="10">Transglycosylase</fullName>
    </submittedName>
</protein>
<evidence type="ECO:0000256" key="3">
    <source>
        <dbReference type="ARBA" id="ARBA00022692"/>
    </source>
</evidence>
<evidence type="ECO:0000256" key="8">
    <source>
        <dbReference type="ARBA" id="ARBA00023316"/>
    </source>
</evidence>
<dbReference type="PANTHER" id="PTHR32282">
    <property type="entry name" value="BINDING PROTEIN TRANSPEPTIDASE, PUTATIVE-RELATED"/>
    <property type="match status" value="1"/>
</dbReference>